<evidence type="ECO:0000256" key="1">
    <source>
        <dbReference type="SAM" id="MobiDB-lite"/>
    </source>
</evidence>
<accession>A0AA47NDF0</accession>
<proteinExistence type="predicted"/>
<name>A0AA47NDF0_MERPO</name>
<dbReference type="Proteomes" id="UP001174136">
    <property type="component" value="Unassembled WGS sequence"/>
</dbReference>
<dbReference type="AlphaFoldDB" id="A0AA47NDF0"/>
<feature type="region of interest" description="Disordered" evidence="1">
    <location>
        <begin position="1"/>
        <end position="41"/>
    </location>
</feature>
<protein>
    <recommendedName>
        <fullName evidence="4">Reverse transcriptase domain-containing protein</fullName>
    </recommendedName>
</protein>
<feature type="compositionally biased region" description="Basic and acidic residues" evidence="1">
    <location>
        <begin position="136"/>
        <end position="146"/>
    </location>
</feature>
<feature type="compositionally biased region" description="Basic and acidic residues" evidence="1">
    <location>
        <begin position="295"/>
        <end position="317"/>
    </location>
</feature>
<feature type="region of interest" description="Disordered" evidence="1">
    <location>
        <begin position="69"/>
        <end position="157"/>
    </location>
</feature>
<dbReference type="EMBL" id="JAOPHQ010000006">
    <property type="protein sequence ID" value="KAK0156469.1"/>
    <property type="molecule type" value="Genomic_DNA"/>
</dbReference>
<reference evidence="2" key="1">
    <citation type="journal article" date="2023" name="Front. Mar. Sci.">
        <title>A new Merluccius polli reference genome to investigate the effects of global change in West African waters.</title>
        <authorList>
            <person name="Mateo J.L."/>
            <person name="Blanco-Fernandez C."/>
            <person name="Garcia-Vazquez E."/>
            <person name="Machado-Schiaffino G."/>
        </authorList>
    </citation>
    <scope>NUCLEOTIDE SEQUENCE</scope>
    <source>
        <strain evidence="2">C29</strain>
        <tissue evidence="2">Fin</tissue>
    </source>
</reference>
<dbReference type="PANTHER" id="PTHR19446">
    <property type="entry name" value="REVERSE TRANSCRIPTASES"/>
    <property type="match status" value="1"/>
</dbReference>
<evidence type="ECO:0000313" key="2">
    <source>
        <dbReference type="EMBL" id="KAK0156469.1"/>
    </source>
</evidence>
<gene>
    <name evidence="2" type="ORF">N1851_000237</name>
</gene>
<feature type="region of interest" description="Disordered" evidence="1">
    <location>
        <begin position="295"/>
        <end position="330"/>
    </location>
</feature>
<evidence type="ECO:0008006" key="4">
    <source>
        <dbReference type="Google" id="ProtNLM"/>
    </source>
</evidence>
<feature type="compositionally biased region" description="Basic and acidic residues" evidence="1">
    <location>
        <begin position="17"/>
        <end position="30"/>
    </location>
</feature>
<organism evidence="2 3">
    <name type="scientific">Merluccius polli</name>
    <name type="common">Benguela hake</name>
    <name type="synonym">Merluccius cadenati</name>
    <dbReference type="NCBI Taxonomy" id="89951"/>
    <lineage>
        <taxon>Eukaryota</taxon>
        <taxon>Metazoa</taxon>
        <taxon>Chordata</taxon>
        <taxon>Craniata</taxon>
        <taxon>Vertebrata</taxon>
        <taxon>Euteleostomi</taxon>
        <taxon>Actinopterygii</taxon>
        <taxon>Neopterygii</taxon>
        <taxon>Teleostei</taxon>
        <taxon>Neoteleostei</taxon>
        <taxon>Acanthomorphata</taxon>
        <taxon>Zeiogadaria</taxon>
        <taxon>Gadariae</taxon>
        <taxon>Gadiformes</taxon>
        <taxon>Gadoidei</taxon>
        <taxon>Merlucciidae</taxon>
        <taxon>Merluccius</taxon>
    </lineage>
</organism>
<sequence length="495" mass="56651">MAALLPLYMSPTFKKSGTKDGPIRTDHTATETDNENTGTPANEEKILRKCACGWEKVTTFRGLRIHQGKSKCGQKGQQRPCTATAGETRGTKSQGKNHRAEGPNVAEGTRVTEEEGPLVEAEPPREHEYPVLTTSHRTEPNAETKKPARRSKLKWPKSNEAEPWRTLDTDLIKTLEGALRGGAQSKLNLIGDIIYQTCKDRFGEIVPKQRTALREKGRREKEILQLVQRRRQLRKNWRKATHAEKEGLKALWEEVRKRLAELRRAERIRKHSKRKQKERASFFKNPFRHARKLLEEKKSGKLETTREQLEQHVKEPYSDPQRSVPLGTPGYVPRPALPTAEFNIMPPKLSEVKQVVKKARSSSAPGPNGVPYKFYKNCPKVLELLWYLMRTAWKKQLILWQVFIPKETNSRDIGQFRNIALLNVEGKIFFSVLARRMTNYLLGNGYIDTSCQKAGVPGFPGCVEHSTMIWDQIQKAKREKIDLHVVWLDLANAYG</sequence>
<comment type="caution">
    <text evidence="2">The sequence shown here is derived from an EMBL/GenBank/DDBJ whole genome shotgun (WGS) entry which is preliminary data.</text>
</comment>
<evidence type="ECO:0000313" key="3">
    <source>
        <dbReference type="Proteomes" id="UP001174136"/>
    </source>
</evidence>
<keyword evidence="3" id="KW-1185">Reference proteome</keyword>